<evidence type="ECO:0000256" key="1">
    <source>
        <dbReference type="ARBA" id="ARBA00022741"/>
    </source>
</evidence>
<evidence type="ECO:0000313" key="4">
    <source>
        <dbReference type="Proteomes" id="UP000184012"/>
    </source>
</evidence>
<dbReference type="InterPro" id="IPR050124">
    <property type="entry name" value="tRNA_CCA-adding_enzyme"/>
</dbReference>
<dbReference type="AlphaFoldDB" id="A0AB74F1S6"/>
<gene>
    <name evidence="3" type="ORF">SAMN04515649_109107</name>
</gene>
<dbReference type="InterPro" id="IPR003607">
    <property type="entry name" value="HD/PDEase_dom"/>
</dbReference>
<evidence type="ECO:0000313" key="3">
    <source>
        <dbReference type="EMBL" id="SHL93870.1"/>
    </source>
</evidence>
<name>A0AB74F1S6_9FIRM</name>
<dbReference type="PANTHER" id="PTHR47545">
    <property type="entry name" value="MULTIFUNCTIONAL CCA PROTEIN"/>
    <property type="match status" value="1"/>
</dbReference>
<dbReference type="CDD" id="cd00077">
    <property type="entry name" value="HDc"/>
    <property type="match status" value="1"/>
</dbReference>
<proteinExistence type="predicted"/>
<dbReference type="PANTHER" id="PTHR47545:SF1">
    <property type="entry name" value="MULTIFUNCTIONAL CCA PROTEIN"/>
    <property type="match status" value="1"/>
</dbReference>
<dbReference type="Pfam" id="PF01966">
    <property type="entry name" value="HD"/>
    <property type="match status" value="1"/>
</dbReference>
<protein>
    <submittedName>
        <fullName evidence="3">HD domain-containing protein</fullName>
    </submittedName>
</protein>
<evidence type="ECO:0000259" key="2">
    <source>
        <dbReference type="Pfam" id="PF01966"/>
    </source>
</evidence>
<dbReference type="InterPro" id="IPR006674">
    <property type="entry name" value="HD_domain"/>
</dbReference>
<dbReference type="Gene3D" id="1.10.3090.10">
    <property type="entry name" value="cca-adding enzyme, domain 2"/>
    <property type="match status" value="1"/>
</dbReference>
<sequence length="209" mass="23900">MLEKLKTLLLSTGDFREIEFDGEDFRELLALRGVAQNPKYHPEGDAFTHTILVMNQAARLRTQARSPFAFMLAALCHDYGKAVCTVEKDGKIVSYGHEKRGLPLARSFMDRFGLDRETSRLVLNHVEYHMRPNGLYLQCSSEKATRRLFKKSLCPEDLLLLAKADSSGRGLGGPTRDYSDNEQWLGERLEDFRCWQRESESQRADQPVS</sequence>
<reference evidence="3 4" key="1">
    <citation type="submission" date="2016-11" db="EMBL/GenBank/DDBJ databases">
        <authorList>
            <person name="Varghese N."/>
            <person name="Submissions S."/>
        </authorList>
    </citation>
    <scope>NUCLEOTIDE SEQUENCE [LARGE SCALE GENOMIC DNA]</scope>
    <source>
        <strain evidence="3 4">FD</strain>
    </source>
</reference>
<organism evidence="3 4">
    <name type="scientific">Eubacterium callanderi</name>
    <dbReference type="NCBI Taxonomy" id="53442"/>
    <lineage>
        <taxon>Bacteria</taxon>
        <taxon>Bacillati</taxon>
        <taxon>Bacillota</taxon>
        <taxon>Clostridia</taxon>
        <taxon>Eubacteriales</taxon>
        <taxon>Eubacteriaceae</taxon>
        <taxon>Eubacterium</taxon>
    </lineage>
</organism>
<feature type="domain" description="HD" evidence="2">
    <location>
        <begin position="47"/>
        <end position="150"/>
    </location>
</feature>
<dbReference type="GO" id="GO:0000166">
    <property type="term" value="F:nucleotide binding"/>
    <property type="evidence" value="ECO:0007669"/>
    <property type="project" value="UniProtKB-KW"/>
</dbReference>
<dbReference type="RefSeq" id="WP_013379191.1">
    <property type="nucleotide sequence ID" value="NC_014624.2"/>
</dbReference>
<comment type="caution">
    <text evidence="3">The sequence shown here is derived from an EMBL/GenBank/DDBJ whole genome shotgun (WGS) entry which is preliminary data.</text>
</comment>
<dbReference type="GeneID" id="68365364"/>
<dbReference type="EMBL" id="FRBP01000009">
    <property type="protein sequence ID" value="SHL93870.1"/>
    <property type="molecule type" value="Genomic_DNA"/>
</dbReference>
<dbReference type="SUPFAM" id="SSF109604">
    <property type="entry name" value="HD-domain/PDEase-like"/>
    <property type="match status" value="1"/>
</dbReference>
<keyword evidence="1" id="KW-0547">Nucleotide-binding</keyword>
<accession>A0AB74F1S6</accession>
<dbReference type="Proteomes" id="UP000184012">
    <property type="component" value="Unassembled WGS sequence"/>
</dbReference>